<evidence type="ECO:0000256" key="1">
    <source>
        <dbReference type="ARBA" id="ARBA00022723"/>
    </source>
</evidence>
<dbReference type="GO" id="GO:0046872">
    <property type="term" value="F:metal ion binding"/>
    <property type="evidence" value="ECO:0007669"/>
    <property type="project" value="UniProtKB-KW"/>
</dbReference>
<dbReference type="Pfam" id="PF10609">
    <property type="entry name" value="ParA"/>
    <property type="match status" value="3"/>
</dbReference>
<name>A0A8H7ZRY7_9FUNG</name>
<evidence type="ECO:0000256" key="4">
    <source>
        <dbReference type="ARBA" id="ARBA00023004"/>
    </source>
</evidence>
<protein>
    <submittedName>
        <fullName evidence="7">P-loop containing nucleoside triphosphate hydrolase protein</fullName>
    </submittedName>
</protein>
<evidence type="ECO:0000256" key="3">
    <source>
        <dbReference type="ARBA" id="ARBA00022840"/>
    </source>
</evidence>
<feature type="compositionally biased region" description="Low complexity" evidence="6">
    <location>
        <begin position="1"/>
        <end position="11"/>
    </location>
</feature>
<gene>
    <name evidence="7" type="ORF">BJ554DRAFT_1505</name>
</gene>
<dbReference type="PANTHER" id="PTHR23264">
    <property type="entry name" value="NUCLEOTIDE-BINDING PROTEIN NBP35 YEAST -RELATED"/>
    <property type="match status" value="1"/>
</dbReference>
<dbReference type="InterPro" id="IPR027417">
    <property type="entry name" value="P-loop_NTPase"/>
</dbReference>
<dbReference type="CDD" id="cd02037">
    <property type="entry name" value="Mrp_NBP35"/>
    <property type="match status" value="1"/>
</dbReference>
<evidence type="ECO:0000256" key="6">
    <source>
        <dbReference type="SAM" id="MobiDB-lite"/>
    </source>
</evidence>
<dbReference type="GO" id="GO:0051536">
    <property type="term" value="F:iron-sulfur cluster binding"/>
    <property type="evidence" value="ECO:0007669"/>
    <property type="project" value="UniProtKB-KW"/>
</dbReference>
<keyword evidence="7" id="KW-0378">Hydrolase</keyword>
<feature type="compositionally biased region" description="Pro residues" evidence="6">
    <location>
        <begin position="12"/>
        <end position="22"/>
    </location>
</feature>
<dbReference type="EMBL" id="JAEFCI010008700">
    <property type="protein sequence ID" value="KAG5458294.1"/>
    <property type="molecule type" value="Genomic_DNA"/>
</dbReference>
<keyword evidence="2" id="KW-0547">Nucleotide-binding</keyword>
<comment type="caution">
    <text evidence="7">The sequence shown here is derived from an EMBL/GenBank/DDBJ whole genome shotgun (WGS) entry which is preliminary data.</text>
</comment>
<evidence type="ECO:0000256" key="5">
    <source>
        <dbReference type="ARBA" id="ARBA00023014"/>
    </source>
</evidence>
<dbReference type="GO" id="GO:0016226">
    <property type="term" value="P:iron-sulfur cluster assembly"/>
    <property type="evidence" value="ECO:0007669"/>
    <property type="project" value="InterPro"/>
</dbReference>
<keyword evidence="1" id="KW-0479">Metal-binding</keyword>
<sequence length="327" mass="34580">MAQEPSAVKPQPAVPPAPPPEHCPGTGSESAGAGAACAGCPNRPICAANAAARAGPDPDLAVVSRRLERVRHKLLVLSGKGGVGKSTFSAQLAFAFARDEETEVREGRGPFTAGSLPEPVGGAREGPPLDPQTRALATFFFFFFFFLSLQVGVLDIDICGPSIPKIMGVEGETIHQSTTGWQPVRFETAFERAARFMLPDPDDAVIWRGPKKNGAFAGPSFPGVSPPCGVLSSRRPAAEGGFLFFRTSGLIKQFLKDVEWGSLDYLIVDTPPGTTDEHLSVVQYLKDSSVEGAVLVTSPQEVALQDKMSDVFPPTTGGAKQMCEELG</sequence>
<feature type="region of interest" description="Disordered" evidence="6">
    <location>
        <begin position="1"/>
        <end position="35"/>
    </location>
</feature>
<evidence type="ECO:0000256" key="2">
    <source>
        <dbReference type="ARBA" id="ARBA00022741"/>
    </source>
</evidence>
<evidence type="ECO:0000313" key="8">
    <source>
        <dbReference type="Proteomes" id="UP000673691"/>
    </source>
</evidence>
<dbReference type="Gene3D" id="3.40.50.300">
    <property type="entry name" value="P-loop containing nucleotide triphosphate hydrolases"/>
    <property type="match status" value="1"/>
</dbReference>
<dbReference type="SUPFAM" id="SSF52540">
    <property type="entry name" value="P-loop containing nucleoside triphosphate hydrolases"/>
    <property type="match status" value="2"/>
</dbReference>
<dbReference type="Proteomes" id="UP000673691">
    <property type="component" value="Unassembled WGS sequence"/>
</dbReference>
<reference evidence="7 8" key="1">
    <citation type="journal article" name="Sci. Rep.">
        <title>Genome-scale phylogenetic analyses confirm Olpidium as the closest living zoosporic fungus to the non-flagellated, terrestrial fungi.</title>
        <authorList>
            <person name="Chang Y."/>
            <person name="Rochon D."/>
            <person name="Sekimoto S."/>
            <person name="Wang Y."/>
            <person name="Chovatia M."/>
            <person name="Sandor L."/>
            <person name="Salamov A."/>
            <person name="Grigoriev I.V."/>
            <person name="Stajich J.E."/>
            <person name="Spatafora J.W."/>
        </authorList>
    </citation>
    <scope>NUCLEOTIDE SEQUENCE [LARGE SCALE GENOMIC DNA]</scope>
    <source>
        <strain evidence="7">S191</strain>
    </source>
</reference>
<dbReference type="InterPro" id="IPR019591">
    <property type="entry name" value="Mrp/NBP35_ATP-bd"/>
</dbReference>
<dbReference type="OrthoDB" id="1741334at2759"/>
<proteinExistence type="predicted"/>
<dbReference type="InterPro" id="IPR033756">
    <property type="entry name" value="YlxH/NBP35"/>
</dbReference>
<keyword evidence="5" id="KW-0411">Iron-sulfur</keyword>
<dbReference type="GO" id="GO:0016787">
    <property type="term" value="F:hydrolase activity"/>
    <property type="evidence" value="ECO:0007669"/>
    <property type="project" value="UniProtKB-KW"/>
</dbReference>
<organism evidence="7 8">
    <name type="scientific">Olpidium bornovanus</name>
    <dbReference type="NCBI Taxonomy" id="278681"/>
    <lineage>
        <taxon>Eukaryota</taxon>
        <taxon>Fungi</taxon>
        <taxon>Fungi incertae sedis</taxon>
        <taxon>Olpidiomycota</taxon>
        <taxon>Olpidiomycotina</taxon>
        <taxon>Olpidiomycetes</taxon>
        <taxon>Olpidiales</taxon>
        <taxon>Olpidiaceae</taxon>
        <taxon>Olpidium</taxon>
    </lineage>
</organism>
<dbReference type="PANTHER" id="PTHR23264:SF19">
    <property type="entry name" value="CYTOSOLIC FE-S CLUSTER ASSEMBLY FACTOR NUBP2"/>
    <property type="match status" value="1"/>
</dbReference>
<keyword evidence="4" id="KW-0408">Iron</keyword>
<dbReference type="GO" id="GO:0140663">
    <property type="term" value="F:ATP-dependent FeS chaperone activity"/>
    <property type="evidence" value="ECO:0007669"/>
    <property type="project" value="InterPro"/>
</dbReference>
<keyword evidence="8" id="KW-1185">Reference proteome</keyword>
<accession>A0A8H7ZRY7</accession>
<dbReference type="GO" id="GO:0005829">
    <property type="term" value="C:cytosol"/>
    <property type="evidence" value="ECO:0007669"/>
    <property type="project" value="TreeGrafter"/>
</dbReference>
<evidence type="ECO:0000313" key="7">
    <source>
        <dbReference type="EMBL" id="KAG5458294.1"/>
    </source>
</evidence>
<dbReference type="AlphaFoldDB" id="A0A8H7ZRY7"/>
<keyword evidence="3" id="KW-0067">ATP-binding</keyword>
<dbReference type="GO" id="GO:0005524">
    <property type="term" value="F:ATP binding"/>
    <property type="evidence" value="ECO:0007669"/>
    <property type="project" value="UniProtKB-KW"/>
</dbReference>
<feature type="non-terminal residue" evidence="7">
    <location>
        <position position="327"/>
    </location>
</feature>
<feature type="region of interest" description="Disordered" evidence="6">
    <location>
        <begin position="104"/>
        <end position="128"/>
    </location>
</feature>